<feature type="domain" description="Uncharacterized protein TP-0789" evidence="1">
    <location>
        <begin position="70"/>
        <end position="251"/>
    </location>
</feature>
<name>A0A1W1E7T6_9ZZZZ</name>
<reference evidence="2" key="1">
    <citation type="submission" date="2016-10" db="EMBL/GenBank/DDBJ databases">
        <authorList>
            <person name="de Groot N.N."/>
        </authorList>
    </citation>
    <scope>NUCLEOTIDE SEQUENCE</scope>
</reference>
<dbReference type="Pfam" id="PF17131">
    <property type="entry name" value="LolA_like"/>
    <property type="match status" value="1"/>
</dbReference>
<proteinExistence type="predicted"/>
<dbReference type="InterPro" id="IPR033399">
    <property type="entry name" value="TP_0789-like"/>
</dbReference>
<evidence type="ECO:0000313" key="2">
    <source>
        <dbReference type="EMBL" id="SFV89988.1"/>
    </source>
</evidence>
<gene>
    <name evidence="2" type="ORF">MNB_SV-4-1168</name>
</gene>
<evidence type="ECO:0000259" key="1">
    <source>
        <dbReference type="Pfam" id="PF17131"/>
    </source>
</evidence>
<dbReference type="EMBL" id="FPIB01000007">
    <property type="protein sequence ID" value="SFV89988.1"/>
    <property type="molecule type" value="Genomic_DNA"/>
</dbReference>
<sequence length="251" mass="28979">MKLKKIIAGSMFAVMMLHAQSAKEIAKKSFEKMSGYQSSISETKMVLKNAQGATNTRKMLIKKLESSNGDKSLIVFLYPMDIKDTKLLSYEQIGKDDKQWLYLPALKRVKRISSRNKSGSFMASEFSYEDIASQNYRNYSYKSKAEKVTKNGKTYLKIERIPKDKHSGYSKQVVYIEPKTYLAKFGEYYDRNGRLLKKVSFLKYRKINGIDRIVKMEMKNVQNGKSTLLVWEHDHIKAGLNSADFSKRALK</sequence>
<dbReference type="CDD" id="cd16329">
    <property type="entry name" value="LolA_like"/>
    <property type="match status" value="1"/>
</dbReference>
<dbReference type="Gene3D" id="2.50.20.10">
    <property type="entry name" value="Lipoprotein localisation LolA/LolB/LppX"/>
    <property type="match status" value="1"/>
</dbReference>
<keyword evidence="2" id="KW-0449">Lipoprotein</keyword>
<organism evidence="2">
    <name type="scientific">hydrothermal vent metagenome</name>
    <dbReference type="NCBI Taxonomy" id="652676"/>
    <lineage>
        <taxon>unclassified sequences</taxon>
        <taxon>metagenomes</taxon>
        <taxon>ecological metagenomes</taxon>
    </lineage>
</organism>
<protein>
    <submittedName>
        <fullName evidence="2">Outer membrane lipoprotein-sorting protein</fullName>
    </submittedName>
</protein>
<dbReference type="AlphaFoldDB" id="A0A1W1E7T6"/>
<accession>A0A1W1E7T6</accession>